<dbReference type="Gene3D" id="3.30.530.20">
    <property type="match status" value="1"/>
</dbReference>
<dbReference type="PANTHER" id="PTHR45654:SF55">
    <property type="entry name" value="HOMEOBOX DOMAIN-CONTAINING PROTEIN"/>
    <property type="match status" value="1"/>
</dbReference>
<comment type="similarity">
    <text evidence="2">Belongs to the HD-ZIP homeobox family. Class IV subfamily.</text>
</comment>
<dbReference type="SUPFAM" id="SSF55961">
    <property type="entry name" value="Bet v1-like"/>
    <property type="match status" value="2"/>
</dbReference>
<dbReference type="PANTHER" id="PTHR45654">
    <property type="entry name" value="HOMEOBOX-LEUCINE ZIPPER PROTEIN MERISTEM L1"/>
    <property type="match status" value="1"/>
</dbReference>
<protein>
    <submittedName>
        <fullName evidence="14">Uncharacterized protein</fullName>
    </submittedName>
</protein>
<dbReference type="InterPro" id="IPR001356">
    <property type="entry name" value="HD"/>
</dbReference>
<feature type="domain" description="START" evidence="13">
    <location>
        <begin position="235"/>
        <end position="468"/>
    </location>
</feature>
<accession>A0AAU9S790</accession>
<keyword evidence="7" id="KW-0804">Transcription</keyword>
<dbReference type="PROSITE" id="PS50071">
    <property type="entry name" value="HOMEOBOX_2"/>
    <property type="match status" value="1"/>
</dbReference>
<evidence type="ECO:0000256" key="1">
    <source>
        <dbReference type="ARBA" id="ARBA00004123"/>
    </source>
</evidence>
<keyword evidence="6 9" id="KW-0371">Homeobox</keyword>
<evidence type="ECO:0000256" key="11">
    <source>
        <dbReference type="SAM" id="MobiDB-lite"/>
    </source>
</evidence>
<evidence type="ECO:0000256" key="10">
    <source>
        <dbReference type="RuleBase" id="RU000682"/>
    </source>
</evidence>
<feature type="domain" description="Homeobox" evidence="12">
    <location>
        <begin position="64"/>
        <end position="124"/>
    </location>
</feature>
<reference evidence="14 15" key="1">
    <citation type="submission" date="2022-03" db="EMBL/GenBank/DDBJ databases">
        <authorList>
            <person name="Nunn A."/>
            <person name="Chopra R."/>
            <person name="Nunn A."/>
            <person name="Contreras Garrido A."/>
        </authorList>
    </citation>
    <scope>NUCLEOTIDE SEQUENCE [LARGE SCALE GENOMIC DNA]</scope>
</reference>
<dbReference type="CDD" id="cd08875">
    <property type="entry name" value="START_ArGLABRA2_like"/>
    <property type="match status" value="1"/>
</dbReference>
<evidence type="ECO:0000259" key="13">
    <source>
        <dbReference type="PROSITE" id="PS50848"/>
    </source>
</evidence>
<evidence type="ECO:0000256" key="4">
    <source>
        <dbReference type="ARBA" id="ARBA00023054"/>
    </source>
</evidence>
<dbReference type="InterPro" id="IPR009057">
    <property type="entry name" value="Homeodomain-like_sf"/>
</dbReference>
<sequence>MFQSNMVPVDTNNNGDGNNENNNDNDNNDNNNMNVGRALGGEDVNNANNTSENQGDGSGRGPRPNKRKRYHRHTQHQIQEMEAFFKECPHPDDKQRKDLGRQLGLDHLQIKFWFQNKRTQNKNHQERHENTHLRGENSTLRADNHRMREAVASALCPKCGGHTAVGEMSFEEHHLRLENDILIDEIRQMSAVAAKYTGKKVMSYPQIPAQPFDQGTGGHVYASMVNFPMKVTGVTDADKPKIIELAVGAMEELMAMAQIGEPLWKGGVNGTTLAMNLDEYSRIFRNGLGPRPNGFRTEASRETAVVFMSPMNVVERLMDVSLWSSMFAGLIARAMTHEVILNGINGNFDGAFHLMTAEYLVLSPIVSTRECYFVRYCKKQGEGLWAVVDISVDQLVPNLQLKCRRRPSGCLIQETPNGCSQVTWVEHVEVDDRGGVSHFYKYLVSTGQALGANRWIATLDRQCERVASSMVSSIPSIEPDDLLIMTNQSKRSMLKIAERMWRSFFSGLAGSSADMWTCLSGYVGESMRVMTRNSVNDPGRPPGVILCAATSFWVPAPANVIFDFLREENNRIHWDVLSIGGHVQKLTEITNGRDSRNCVSLLQAPSTGQSKMTMIQESSVDPTTSFLIYAPVDVKAIEIVLNGGDPDYVALLPSGFGIIPNSLPGPAKEDGSLLNIAFQILVEASPSATLTVSSVATIENLLGLSKAHTFSSNGSVFLLKVLSVG</sequence>
<dbReference type="InterPro" id="IPR042160">
    <property type="entry name" value="HD-Zip_IV"/>
</dbReference>
<dbReference type="AlphaFoldDB" id="A0AAU9S790"/>
<dbReference type="GO" id="GO:0008289">
    <property type="term" value="F:lipid binding"/>
    <property type="evidence" value="ECO:0007669"/>
    <property type="project" value="InterPro"/>
</dbReference>
<name>A0AAU9S790_THLAR</name>
<dbReference type="Pfam" id="PF00046">
    <property type="entry name" value="Homeodomain"/>
    <property type="match status" value="1"/>
</dbReference>
<dbReference type="CDD" id="cd00086">
    <property type="entry name" value="homeodomain"/>
    <property type="match status" value="1"/>
</dbReference>
<feature type="DNA-binding region" description="Homeobox" evidence="9">
    <location>
        <begin position="66"/>
        <end position="125"/>
    </location>
</feature>
<keyword evidence="5 9" id="KW-0238">DNA-binding</keyword>
<comment type="subcellular location">
    <subcellularLocation>
        <location evidence="1 9 10">Nucleus</location>
    </subcellularLocation>
</comment>
<proteinExistence type="inferred from homology"/>
<dbReference type="SMART" id="SM00234">
    <property type="entry name" value="START"/>
    <property type="match status" value="1"/>
</dbReference>
<evidence type="ECO:0000313" key="15">
    <source>
        <dbReference type="Proteomes" id="UP000836841"/>
    </source>
</evidence>
<dbReference type="PROSITE" id="PS50848">
    <property type="entry name" value="START"/>
    <property type="match status" value="1"/>
</dbReference>
<keyword evidence="8 9" id="KW-0539">Nucleus</keyword>
<evidence type="ECO:0000256" key="7">
    <source>
        <dbReference type="ARBA" id="ARBA00023163"/>
    </source>
</evidence>
<dbReference type="FunFam" id="1.10.10.60:FF:000229">
    <property type="entry name" value="Homeobox-leucine zipper protein HDG1"/>
    <property type="match status" value="1"/>
</dbReference>
<dbReference type="SMART" id="SM00389">
    <property type="entry name" value="HOX"/>
    <property type="match status" value="1"/>
</dbReference>
<keyword evidence="4" id="KW-0175">Coiled coil</keyword>
<dbReference type="EMBL" id="OU466860">
    <property type="protein sequence ID" value="CAH2059798.1"/>
    <property type="molecule type" value="Genomic_DNA"/>
</dbReference>
<feature type="compositionally biased region" description="Polar residues" evidence="11">
    <location>
        <begin position="45"/>
        <end position="55"/>
    </location>
</feature>
<dbReference type="GO" id="GO:0005634">
    <property type="term" value="C:nucleus"/>
    <property type="evidence" value="ECO:0007669"/>
    <property type="project" value="UniProtKB-SubCell"/>
</dbReference>
<dbReference type="Proteomes" id="UP000836841">
    <property type="component" value="Chromosome 4"/>
</dbReference>
<feature type="compositionally biased region" description="Low complexity" evidence="11">
    <location>
        <begin position="12"/>
        <end position="34"/>
    </location>
</feature>
<dbReference type="Pfam" id="PF01852">
    <property type="entry name" value="START"/>
    <property type="match status" value="1"/>
</dbReference>
<evidence type="ECO:0000256" key="6">
    <source>
        <dbReference type="ARBA" id="ARBA00023155"/>
    </source>
</evidence>
<keyword evidence="3" id="KW-0805">Transcription regulation</keyword>
<dbReference type="Gene3D" id="1.10.10.60">
    <property type="entry name" value="Homeodomain-like"/>
    <property type="match status" value="1"/>
</dbReference>
<feature type="region of interest" description="Disordered" evidence="11">
    <location>
        <begin position="1"/>
        <end position="75"/>
    </location>
</feature>
<dbReference type="GO" id="GO:0003677">
    <property type="term" value="F:DNA binding"/>
    <property type="evidence" value="ECO:0007669"/>
    <property type="project" value="UniProtKB-UniRule"/>
</dbReference>
<feature type="compositionally biased region" description="Basic residues" evidence="11">
    <location>
        <begin position="63"/>
        <end position="75"/>
    </location>
</feature>
<gene>
    <name evidence="14" type="ORF">TAV2_LOCUS12541</name>
</gene>
<evidence type="ECO:0000256" key="2">
    <source>
        <dbReference type="ARBA" id="ARBA00006789"/>
    </source>
</evidence>
<keyword evidence="15" id="KW-1185">Reference proteome</keyword>
<evidence type="ECO:0000256" key="5">
    <source>
        <dbReference type="ARBA" id="ARBA00023125"/>
    </source>
</evidence>
<dbReference type="InterPro" id="IPR002913">
    <property type="entry name" value="START_lipid-bd_dom"/>
</dbReference>
<dbReference type="InterPro" id="IPR057993">
    <property type="entry name" value="HD-Zip_IV_C"/>
</dbReference>
<evidence type="ECO:0000256" key="8">
    <source>
        <dbReference type="ARBA" id="ARBA00023242"/>
    </source>
</evidence>
<evidence type="ECO:0000256" key="3">
    <source>
        <dbReference type="ARBA" id="ARBA00023015"/>
    </source>
</evidence>
<evidence type="ECO:0000313" key="14">
    <source>
        <dbReference type="EMBL" id="CAH2059798.1"/>
    </source>
</evidence>
<dbReference type="SUPFAM" id="SSF46689">
    <property type="entry name" value="Homeodomain-like"/>
    <property type="match status" value="1"/>
</dbReference>
<organism evidence="14 15">
    <name type="scientific">Thlaspi arvense</name>
    <name type="common">Field penny-cress</name>
    <dbReference type="NCBI Taxonomy" id="13288"/>
    <lineage>
        <taxon>Eukaryota</taxon>
        <taxon>Viridiplantae</taxon>
        <taxon>Streptophyta</taxon>
        <taxon>Embryophyta</taxon>
        <taxon>Tracheophyta</taxon>
        <taxon>Spermatophyta</taxon>
        <taxon>Magnoliopsida</taxon>
        <taxon>eudicotyledons</taxon>
        <taxon>Gunneridae</taxon>
        <taxon>Pentapetalae</taxon>
        <taxon>rosids</taxon>
        <taxon>malvids</taxon>
        <taxon>Brassicales</taxon>
        <taxon>Brassicaceae</taxon>
        <taxon>Thlaspideae</taxon>
        <taxon>Thlaspi</taxon>
    </lineage>
</organism>
<evidence type="ECO:0000259" key="12">
    <source>
        <dbReference type="PROSITE" id="PS50071"/>
    </source>
</evidence>
<dbReference type="Pfam" id="PF25797">
    <property type="entry name" value="PDF2_C"/>
    <property type="match status" value="1"/>
</dbReference>
<dbReference type="InterPro" id="IPR023393">
    <property type="entry name" value="START-like_dom_sf"/>
</dbReference>
<evidence type="ECO:0000256" key="9">
    <source>
        <dbReference type="PROSITE-ProRule" id="PRU00108"/>
    </source>
</evidence>